<dbReference type="InterPro" id="IPR036732">
    <property type="entry name" value="AFP_Neu5c_C_sf"/>
</dbReference>
<evidence type="ECO:0000313" key="3">
    <source>
        <dbReference type="Proteomes" id="UP000601597"/>
    </source>
</evidence>
<dbReference type="RefSeq" id="WP_189576875.1">
    <property type="nucleotide sequence ID" value="NZ_BMXV01000005.1"/>
</dbReference>
<dbReference type="SUPFAM" id="SSF51269">
    <property type="entry name" value="AFP III-like domain"/>
    <property type="match status" value="1"/>
</dbReference>
<evidence type="ECO:0000313" key="2">
    <source>
        <dbReference type="EMBL" id="GGY76425.1"/>
    </source>
</evidence>
<comment type="caution">
    <text evidence="2">The sequence shown here is derived from an EMBL/GenBank/DDBJ whole genome shotgun (WGS) entry which is preliminary data.</text>
</comment>
<evidence type="ECO:0000259" key="1">
    <source>
        <dbReference type="Pfam" id="PF03102"/>
    </source>
</evidence>
<protein>
    <submittedName>
        <fullName evidence="2">Sialic acid synthase</fullName>
    </submittedName>
</protein>
<dbReference type="Pfam" id="PF03102">
    <property type="entry name" value="NeuB"/>
    <property type="match status" value="1"/>
</dbReference>
<dbReference type="NCBIfam" id="TIGR03569">
    <property type="entry name" value="NeuB_NnaB"/>
    <property type="match status" value="1"/>
</dbReference>
<proteinExistence type="predicted"/>
<dbReference type="PANTHER" id="PTHR42966:SF1">
    <property type="entry name" value="SIALIC ACID SYNTHASE"/>
    <property type="match status" value="1"/>
</dbReference>
<dbReference type="Proteomes" id="UP000601597">
    <property type="component" value="Unassembled WGS sequence"/>
</dbReference>
<dbReference type="SUPFAM" id="SSF51569">
    <property type="entry name" value="Aldolase"/>
    <property type="match status" value="1"/>
</dbReference>
<name>A0ABQ3B3E6_9GAMM</name>
<sequence length="354" mass="38431">MVRVIAEAGVNHNGDRDMAFQLVKVAANSGADAVKFQTFNAQRLAALTAPKAKYQQATTDAQESQFAMLKKLELPAEWHIDLQRYANDLGITFISTAFDVQSLAFLQTLDLPYYKIPSGEITNGPLLLAFAQTGKDLIISTGMATLSEIEQALAVVAYGYAHEGEPANLEQVWRFWSTPGVQASLDGRVSLLHCTSQYPTPMEEVNLKAMGTLANAFGLPVGYSDHTQGLVIPTAAVALGATIIEKHFTLDRSLPGPDHKASLEPDELTELVSTIRSVEQALGDGIKKPQLSEWDTREAARQQVIFCEPVGQGERIERQSLSTARCGRGVSPMGLWDMAGKVAAEPYEKGDVPE</sequence>
<feature type="domain" description="PseI/NeuA/B-like" evidence="1">
    <location>
        <begin position="22"/>
        <end position="287"/>
    </location>
</feature>
<reference evidence="3" key="1">
    <citation type="journal article" date="2019" name="Int. J. Syst. Evol. Microbiol.">
        <title>The Global Catalogue of Microorganisms (GCM) 10K type strain sequencing project: providing services to taxonomists for standard genome sequencing and annotation.</title>
        <authorList>
            <consortium name="The Broad Institute Genomics Platform"/>
            <consortium name="The Broad Institute Genome Sequencing Center for Infectious Disease"/>
            <person name="Wu L."/>
            <person name="Ma J."/>
        </authorList>
    </citation>
    <scope>NUCLEOTIDE SEQUENCE [LARGE SCALE GENOMIC DNA]</scope>
    <source>
        <strain evidence="3">KCTC 22280</strain>
    </source>
</reference>
<accession>A0ABQ3B3E6</accession>
<organism evidence="2 3">
    <name type="scientific">Marinobacter zhanjiangensis</name>
    <dbReference type="NCBI Taxonomy" id="578215"/>
    <lineage>
        <taxon>Bacteria</taxon>
        <taxon>Pseudomonadati</taxon>
        <taxon>Pseudomonadota</taxon>
        <taxon>Gammaproteobacteria</taxon>
        <taxon>Pseudomonadales</taxon>
        <taxon>Marinobacteraceae</taxon>
        <taxon>Marinobacter</taxon>
    </lineage>
</organism>
<dbReference type="InterPro" id="IPR013785">
    <property type="entry name" value="Aldolase_TIM"/>
</dbReference>
<keyword evidence="3" id="KW-1185">Reference proteome</keyword>
<gene>
    <name evidence="2" type="primary">spsE</name>
    <name evidence="2" type="ORF">GCM10007071_24880</name>
</gene>
<dbReference type="EMBL" id="BMXV01000005">
    <property type="protein sequence ID" value="GGY76425.1"/>
    <property type="molecule type" value="Genomic_DNA"/>
</dbReference>
<dbReference type="Gene3D" id="3.20.20.70">
    <property type="entry name" value="Aldolase class I"/>
    <property type="match status" value="1"/>
</dbReference>
<dbReference type="PANTHER" id="PTHR42966">
    <property type="entry name" value="N-ACETYLNEURAMINATE SYNTHASE"/>
    <property type="match status" value="1"/>
</dbReference>
<dbReference type="InterPro" id="IPR020007">
    <property type="entry name" value="NeuB/NeuA"/>
</dbReference>
<dbReference type="InterPro" id="IPR051690">
    <property type="entry name" value="PseI-like"/>
</dbReference>
<dbReference type="InterPro" id="IPR013132">
    <property type="entry name" value="PseI/NeuA/B-like_N"/>
</dbReference>